<sequence>MSDNINTSFASVEVNAPVEFREFFQRYSQSTGASSVADLDRKPFPRMVDFWFLAICVAVKLKLKPVDLEGRDTYKAIEGSAVISPEWRADALRLIAISESGETDIVQDPRRMMRIANGLAFAGMPRLIEILEQSPDDEMFGLSDELVAML</sequence>
<keyword evidence="2" id="KW-1185">Reference proteome</keyword>
<dbReference type="RefSeq" id="WP_184160871.1">
    <property type="nucleotide sequence ID" value="NZ_JACHLN010000001.1"/>
</dbReference>
<dbReference type="Proteomes" id="UP000575241">
    <property type="component" value="Unassembled WGS sequence"/>
</dbReference>
<proteinExistence type="predicted"/>
<reference evidence="1 2" key="1">
    <citation type="submission" date="2020-08" db="EMBL/GenBank/DDBJ databases">
        <title>Functional genomics of gut bacteria from endangered species of beetles.</title>
        <authorList>
            <person name="Carlos-Shanley C."/>
        </authorList>
    </citation>
    <scope>NUCLEOTIDE SEQUENCE [LARGE SCALE GENOMIC DNA]</scope>
    <source>
        <strain evidence="1 2">S00224</strain>
    </source>
</reference>
<accession>A0A7W7JY49</accession>
<dbReference type="EMBL" id="JACHLN010000001">
    <property type="protein sequence ID" value="MBB4837015.1"/>
    <property type="molecule type" value="Genomic_DNA"/>
</dbReference>
<dbReference type="AlphaFoldDB" id="A0A7W7JY49"/>
<gene>
    <name evidence="1" type="ORF">HNP52_000066</name>
</gene>
<name>A0A7W7JY49_9SPHN</name>
<organism evidence="1 2">
    <name type="scientific">Sphingomonas kyeonggiensis</name>
    <dbReference type="NCBI Taxonomy" id="1268553"/>
    <lineage>
        <taxon>Bacteria</taxon>
        <taxon>Pseudomonadati</taxon>
        <taxon>Pseudomonadota</taxon>
        <taxon>Alphaproteobacteria</taxon>
        <taxon>Sphingomonadales</taxon>
        <taxon>Sphingomonadaceae</taxon>
        <taxon>Sphingomonas</taxon>
    </lineage>
</organism>
<comment type="caution">
    <text evidence="1">The sequence shown here is derived from an EMBL/GenBank/DDBJ whole genome shotgun (WGS) entry which is preliminary data.</text>
</comment>
<evidence type="ECO:0000313" key="2">
    <source>
        <dbReference type="Proteomes" id="UP000575241"/>
    </source>
</evidence>
<protein>
    <submittedName>
        <fullName evidence="1">Uncharacterized protein</fullName>
    </submittedName>
</protein>
<evidence type="ECO:0000313" key="1">
    <source>
        <dbReference type="EMBL" id="MBB4837015.1"/>
    </source>
</evidence>